<evidence type="ECO:0000313" key="4">
    <source>
        <dbReference type="EMBL" id="VIO74706.1"/>
    </source>
</evidence>
<dbReference type="Pfam" id="PF08666">
    <property type="entry name" value="SAF"/>
    <property type="match status" value="1"/>
</dbReference>
<accession>A0A508TKB9</accession>
<sequence length="291" mass="30960">MLPGRAVSTARLCDRLLQGHSVKHMKTARIVVLAIAGVAGLAATYLASVSQQKPEPPPAPVVQLPTVEVLVAKADIGLGQPIKPEDVQWQRWPAETASSAFLRQDTNPDAMKDVIGSIARSPFIGGEPIREQKLVKADGSGFMAAILPSGMRAISTEISPETGAGGFILPGDRVDVILSKRDKNPERSGADVISTEVLLSNVRVLAIDQAPKEKDGSNSLVGRTVTLELKPEQTETLARARQTGVLTLALRSIADVNEKTDETSADDHASKRGESIRVVRYGVPSAPTTQK</sequence>
<dbReference type="InterPro" id="IPR017592">
    <property type="entry name" value="Pilus_assmbl_Flp-typ_CpaB"/>
</dbReference>
<reference evidence="4" key="1">
    <citation type="submission" date="2019-02" db="EMBL/GenBank/DDBJ databases">
        <authorList>
            <person name="Pothier F.J."/>
        </authorList>
    </citation>
    <scope>NUCLEOTIDE SEQUENCE</scope>
    <source>
        <strain evidence="4">CI-1B</strain>
    </source>
</reference>
<keyword evidence="2" id="KW-0472">Membrane</keyword>
<dbReference type="CDD" id="cd11614">
    <property type="entry name" value="SAF_CpaB_FlgA_like"/>
    <property type="match status" value="1"/>
</dbReference>
<evidence type="ECO:0000313" key="5">
    <source>
        <dbReference type="Proteomes" id="UP000328092"/>
    </source>
</evidence>
<evidence type="ECO:0000256" key="2">
    <source>
        <dbReference type="SAM" id="Phobius"/>
    </source>
</evidence>
<keyword evidence="5" id="KW-1185">Reference proteome</keyword>
<dbReference type="Pfam" id="PF16976">
    <property type="entry name" value="RcpC"/>
    <property type="match status" value="1"/>
</dbReference>
<comment type="caution">
    <text evidence="4">The sequence shown here is derived from an EMBL/GenBank/DDBJ whole genome shotgun (WGS) entry which is preliminary data.</text>
</comment>
<name>A0A508TKB9_9BRAD</name>
<keyword evidence="2" id="KW-1133">Transmembrane helix</keyword>
<protein>
    <recommendedName>
        <fullName evidence="3">SAF domain-containing protein</fullName>
    </recommendedName>
</protein>
<dbReference type="SMART" id="SM00858">
    <property type="entry name" value="SAF"/>
    <property type="match status" value="1"/>
</dbReference>
<proteinExistence type="predicted"/>
<dbReference type="InterPro" id="IPR031571">
    <property type="entry name" value="RcpC_dom"/>
</dbReference>
<dbReference type="InterPro" id="IPR013974">
    <property type="entry name" value="SAF"/>
</dbReference>
<evidence type="ECO:0000256" key="1">
    <source>
        <dbReference type="SAM" id="MobiDB-lite"/>
    </source>
</evidence>
<keyword evidence="2" id="KW-0812">Transmembrane</keyword>
<dbReference type="EMBL" id="CAADFC020000021">
    <property type="protein sequence ID" value="VIO74706.1"/>
    <property type="molecule type" value="Genomic_DNA"/>
</dbReference>
<feature type="region of interest" description="Disordered" evidence="1">
    <location>
        <begin position="256"/>
        <end position="291"/>
    </location>
</feature>
<feature type="compositionally biased region" description="Basic and acidic residues" evidence="1">
    <location>
        <begin position="256"/>
        <end position="277"/>
    </location>
</feature>
<organism evidence="4 5">
    <name type="scientific">Bradyrhizobium ivorense</name>
    <dbReference type="NCBI Taxonomy" id="2511166"/>
    <lineage>
        <taxon>Bacteria</taxon>
        <taxon>Pseudomonadati</taxon>
        <taxon>Pseudomonadota</taxon>
        <taxon>Alphaproteobacteria</taxon>
        <taxon>Hyphomicrobiales</taxon>
        <taxon>Nitrobacteraceae</taxon>
        <taxon>Bradyrhizobium</taxon>
    </lineage>
</organism>
<feature type="domain" description="SAF" evidence="3">
    <location>
        <begin position="67"/>
        <end position="135"/>
    </location>
</feature>
<gene>
    <name evidence="4" type="ORF">CI1B_54830</name>
</gene>
<dbReference type="AlphaFoldDB" id="A0A508TKB9"/>
<feature type="transmembrane region" description="Helical" evidence="2">
    <location>
        <begin position="30"/>
        <end position="48"/>
    </location>
</feature>
<dbReference type="Proteomes" id="UP000328092">
    <property type="component" value="Unassembled WGS sequence"/>
</dbReference>
<dbReference type="NCBIfam" id="TIGR03177">
    <property type="entry name" value="pilus_cpaB"/>
    <property type="match status" value="1"/>
</dbReference>
<evidence type="ECO:0000259" key="3">
    <source>
        <dbReference type="SMART" id="SM00858"/>
    </source>
</evidence>